<dbReference type="GO" id="GO:0003677">
    <property type="term" value="F:DNA binding"/>
    <property type="evidence" value="ECO:0007669"/>
    <property type="project" value="UniProtKB-KW"/>
</dbReference>
<dbReference type="AlphaFoldDB" id="E0U0J8"/>
<dbReference type="InterPro" id="IPR008918">
    <property type="entry name" value="HhH2"/>
</dbReference>
<reference evidence="7 8" key="2">
    <citation type="journal article" date="2011" name="Microbiology">
        <title>The genome sequence of Bacillus subtilis subsp. spizizenii W23: insights into speciation within the B. subtilis complex and into the history of B. subtilis genetics.</title>
        <authorList>
            <person name="Zeigler D.R."/>
        </authorList>
    </citation>
    <scope>NUCLEOTIDE SEQUENCE [LARGE SCALE GENOMIC DNA]</scope>
    <source>
        <strain evidence="8">ATCC 23059 / NRRL B-14472 / W23</strain>
    </source>
</reference>
<accession>E0U0J8</accession>
<gene>
    <name evidence="7" type="primary">ypcP</name>
    <name evidence="7" type="ordered locus">BSUW23_10775</name>
</gene>
<dbReference type="SMART" id="SM00279">
    <property type="entry name" value="HhH2"/>
    <property type="match status" value="1"/>
</dbReference>
<dbReference type="Pfam" id="PF01367">
    <property type="entry name" value="5_3_exonuc"/>
    <property type="match status" value="1"/>
</dbReference>
<dbReference type="GO" id="GO:0033567">
    <property type="term" value="P:DNA replication, Okazaki fragment processing"/>
    <property type="evidence" value="ECO:0007669"/>
    <property type="project" value="InterPro"/>
</dbReference>
<dbReference type="InterPro" id="IPR020046">
    <property type="entry name" value="5-3_exonucl_a-hlix_arch_N"/>
</dbReference>
<comment type="function">
    <text evidence="4">5'-3' exonuclease acting preferentially on double-stranded DNA.</text>
</comment>
<dbReference type="KEGG" id="bss:BSUW23_10775"/>
<dbReference type="Pfam" id="PF02739">
    <property type="entry name" value="5_3_exonuc_N"/>
    <property type="match status" value="1"/>
</dbReference>
<reference key="1">
    <citation type="submission" date="2010-08" db="EMBL/GenBank/DDBJ databases">
        <authorList>
            <person name="Zeigler D.R."/>
        </authorList>
    </citation>
    <scope>NUCLEOTIDE SEQUENCE</scope>
    <source>
        <strain>W23</strain>
    </source>
</reference>
<keyword evidence="7" id="KW-0269">Exonuclease</keyword>
<dbReference type="SMART" id="SM00475">
    <property type="entry name" value="53EXOc"/>
    <property type="match status" value="1"/>
</dbReference>
<dbReference type="EMBL" id="CP002183">
    <property type="protein sequence ID" value="ADM38195.1"/>
    <property type="molecule type" value="Genomic_DNA"/>
</dbReference>
<dbReference type="InterPro" id="IPR002421">
    <property type="entry name" value="5-3_exonuclease"/>
</dbReference>
<dbReference type="SUPFAM" id="SSF47807">
    <property type="entry name" value="5' to 3' exonuclease, C-terminal subdomain"/>
    <property type="match status" value="1"/>
</dbReference>
<dbReference type="CDD" id="cd09898">
    <property type="entry name" value="H3TH_53EXO"/>
    <property type="match status" value="1"/>
</dbReference>
<evidence type="ECO:0000256" key="1">
    <source>
        <dbReference type="ARBA" id="ARBA00022722"/>
    </source>
</evidence>
<dbReference type="GO" id="GO:0017108">
    <property type="term" value="F:5'-flap endonuclease activity"/>
    <property type="evidence" value="ECO:0007669"/>
    <property type="project" value="InterPro"/>
</dbReference>
<dbReference type="FunFam" id="1.10.150.20:FF:000003">
    <property type="entry name" value="DNA polymerase I"/>
    <property type="match status" value="1"/>
</dbReference>
<dbReference type="InterPro" id="IPR036279">
    <property type="entry name" value="5-3_exonuclease_C_sf"/>
</dbReference>
<dbReference type="InterPro" id="IPR029060">
    <property type="entry name" value="PIN-like_dom_sf"/>
</dbReference>
<name>E0U0J8_BACSH</name>
<evidence type="ECO:0000256" key="3">
    <source>
        <dbReference type="ARBA" id="ARBA00023125"/>
    </source>
</evidence>
<proteinExistence type="predicted"/>
<keyword evidence="2" id="KW-0378">Hydrolase</keyword>
<dbReference type="Proteomes" id="UP000002233">
    <property type="component" value="Chromosome"/>
</dbReference>
<dbReference type="CDD" id="cd09859">
    <property type="entry name" value="PIN_53EXO"/>
    <property type="match status" value="1"/>
</dbReference>
<protein>
    <recommendedName>
        <fullName evidence="5">5'-3' exonuclease</fullName>
    </recommendedName>
</protein>
<dbReference type="GO" id="GO:0008409">
    <property type="term" value="F:5'-3' exonuclease activity"/>
    <property type="evidence" value="ECO:0007669"/>
    <property type="project" value="InterPro"/>
</dbReference>
<keyword evidence="3" id="KW-0238">DNA-binding</keyword>
<evidence type="ECO:0000259" key="6">
    <source>
        <dbReference type="SMART" id="SM00475"/>
    </source>
</evidence>
<evidence type="ECO:0000313" key="7">
    <source>
        <dbReference type="EMBL" id="ADM38195.1"/>
    </source>
</evidence>
<evidence type="ECO:0000256" key="5">
    <source>
        <dbReference type="ARBA" id="ARBA00050026"/>
    </source>
</evidence>
<evidence type="ECO:0000256" key="4">
    <source>
        <dbReference type="ARBA" id="ARBA00049957"/>
    </source>
</evidence>
<evidence type="ECO:0000256" key="2">
    <source>
        <dbReference type="ARBA" id="ARBA00022801"/>
    </source>
</evidence>
<dbReference type="InterPro" id="IPR038969">
    <property type="entry name" value="FEN"/>
</dbReference>
<evidence type="ECO:0000313" key="8">
    <source>
        <dbReference type="Proteomes" id="UP000002233"/>
    </source>
</evidence>
<dbReference type="Gene3D" id="1.10.150.20">
    <property type="entry name" value="5' to 3' exonuclease, C-terminal subdomain"/>
    <property type="match status" value="1"/>
</dbReference>
<dbReference type="HOGENOM" id="CLU_004675_1_5_9"/>
<dbReference type="SUPFAM" id="SSF88723">
    <property type="entry name" value="PIN domain-like"/>
    <property type="match status" value="1"/>
</dbReference>
<feature type="domain" description="5'-3' exonuclease" evidence="6">
    <location>
        <begin position="27"/>
        <end position="288"/>
    </location>
</feature>
<dbReference type="InterPro" id="IPR020045">
    <property type="entry name" value="DNA_polI_H3TH"/>
</dbReference>
<dbReference type="PANTHER" id="PTHR42646">
    <property type="entry name" value="FLAP ENDONUCLEASE XNI"/>
    <property type="match status" value="1"/>
</dbReference>
<dbReference type="PANTHER" id="PTHR42646:SF2">
    <property type="entry name" value="5'-3' EXONUCLEASE FAMILY PROTEIN"/>
    <property type="match status" value="1"/>
</dbReference>
<organism evidence="7 8">
    <name type="scientific">Bacillus spizizenii (strain ATCC 23059 / NRRL B-14472 / W23)</name>
    <name type="common">Bacillus subtilis subsp. spizizenii</name>
    <dbReference type="NCBI Taxonomy" id="655816"/>
    <lineage>
        <taxon>Bacteria</taxon>
        <taxon>Bacillati</taxon>
        <taxon>Bacillota</taxon>
        <taxon>Bacilli</taxon>
        <taxon>Bacillales</taxon>
        <taxon>Bacillaceae</taxon>
        <taxon>Bacillus</taxon>
    </lineage>
</organism>
<keyword evidence="1" id="KW-0540">Nuclease</keyword>
<dbReference type="Gene3D" id="3.40.50.1010">
    <property type="entry name" value="5'-nuclease"/>
    <property type="match status" value="1"/>
</dbReference>
<sequence length="319" mass="35674">MLFFIFALLYGKIEGMKEKGVYLMNNNKLLLVDGMALLFRAFFATAVHRNFMINESGVPTNGVNGFLKHLITAVETFQPTHVVCCWDMGSKTYRNDLFQDYKANRNAPPVELIPQFDLAKEAAAELGIMNIGFAGYEADDCIGTLAALYANEADITIVTGDRDLLQLLTDKVSVALLQKGIGNYKVYTKETFYEETGVLPKALIDIKALMGDSSDNYPGVKGIGEKTAYKLIREYETIDRLLENLSLLPKGQQGKIQQGLSDLEMSRKLAEIHCSVPLVCTLKDALFTLQMEQAADMLRRHQIKGIERMLEKLNAREIV</sequence>